<dbReference type="PANTHER" id="PTHR10098:SF108">
    <property type="entry name" value="TETRATRICOPEPTIDE REPEAT PROTEIN 28"/>
    <property type="match status" value="1"/>
</dbReference>
<dbReference type="Pfam" id="PF13374">
    <property type="entry name" value="TPR_10"/>
    <property type="match status" value="1"/>
</dbReference>
<dbReference type="EMBL" id="NMUL01000102">
    <property type="protein sequence ID" value="OXM59097.1"/>
    <property type="molecule type" value="Genomic_DNA"/>
</dbReference>
<dbReference type="Pfam" id="PF13424">
    <property type="entry name" value="TPR_12"/>
    <property type="match status" value="1"/>
</dbReference>
<keyword evidence="2" id="KW-1185">Reference proteome</keyword>
<evidence type="ECO:0000313" key="2">
    <source>
        <dbReference type="Proteomes" id="UP000215199"/>
    </source>
</evidence>
<name>A0A229SJH7_9PSEU</name>
<dbReference type="InterPro" id="IPR011990">
    <property type="entry name" value="TPR-like_helical_dom_sf"/>
</dbReference>
<organism evidence="1 2">
    <name type="scientific">Amycolatopsis vastitatis</name>
    <dbReference type="NCBI Taxonomy" id="1905142"/>
    <lineage>
        <taxon>Bacteria</taxon>
        <taxon>Bacillati</taxon>
        <taxon>Actinomycetota</taxon>
        <taxon>Actinomycetes</taxon>
        <taxon>Pseudonocardiales</taxon>
        <taxon>Pseudonocardiaceae</taxon>
        <taxon>Amycolatopsis</taxon>
    </lineage>
</organism>
<comment type="caution">
    <text evidence="1">The sequence shown here is derived from an EMBL/GenBank/DDBJ whole genome shotgun (WGS) entry which is preliminary data.</text>
</comment>
<dbReference type="SMART" id="SM00028">
    <property type="entry name" value="TPR"/>
    <property type="match status" value="4"/>
</dbReference>
<evidence type="ECO:0000313" key="1">
    <source>
        <dbReference type="EMBL" id="OXM59097.1"/>
    </source>
</evidence>
<dbReference type="AlphaFoldDB" id="A0A229SJH7"/>
<gene>
    <name evidence="1" type="ORF">CF165_49465</name>
</gene>
<accession>A0A229SJH7</accession>
<dbReference type="Proteomes" id="UP000215199">
    <property type="component" value="Unassembled WGS sequence"/>
</dbReference>
<dbReference type="InterPro" id="IPR019734">
    <property type="entry name" value="TPR_rpt"/>
</dbReference>
<dbReference type="InterPro" id="IPR011717">
    <property type="entry name" value="TPR-4"/>
</dbReference>
<dbReference type="Pfam" id="PF07721">
    <property type="entry name" value="TPR_4"/>
    <property type="match status" value="1"/>
</dbReference>
<dbReference type="Gene3D" id="1.25.40.10">
    <property type="entry name" value="Tetratricopeptide repeat domain"/>
    <property type="match status" value="1"/>
</dbReference>
<dbReference type="SUPFAM" id="SSF48452">
    <property type="entry name" value="TPR-like"/>
    <property type="match status" value="2"/>
</dbReference>
<sequence length="375" mass="41215">MLARLDDVVRAMHGNRRDRYGRPGTDRTGGADPVEQIVLRRALGHLAEAAARVDRIAAVEHCLLDLLHERHAAVVPCAEYGFVHGEHLQSAVDAEHANLVAVARQALQAPNPAPAHGVRLTAVLHRLFDLRGHSHDLIAVREAAAEVARRLGDRHGEAFALQDVAWISVSITGQPERGIACGRAALDLWRELDEPRNAQACLNILGYALRQLGRLDEALECLEEASSIGRRYGLASTENHLGLVHQRLRRFGEAIGCRERALALNREVGDRSGESVALANLGWAWSRAGEPDQAVGWFQRGASKAHDTGDRYQEAEALWGLGEVHHLVGNHDQARACWHRSITILREIGAITGDHVARLLRQPVPDTPEIILRNT</sequence>
<dbReference type="GO" id="GO:0042802">
    <property type="term" value="F:identical protein binding"/>
    <property type="evidence" value="ECO:0007669"/>
    <property type="project" value="InterPro"/>
</dbReference>
<reference evidence="2" key="1">
    <citation type="submission" date="2017-07" db="EMBL/GenBank/DDBJ databases">
        <title>Comparative genome mining reveals phylogenetic distribution patterns of secondary metabolites in Amycolatopsis.</title>
        <authorList>
            <person name="Adamek M."/>
            <person name="Alanjary M."/>
            <person name="Sales-Ortells H."/>
            <person name="Goodfellow M."/>
            <person name="Bull A.T."/>
            <person name="Kalinowski J."/>
            <person name="Ziemert N."/>
        </authorList>
    </citation>
    <scope>NUCLEOTIDE SEQUENCE [LARGE SCALE GENOMIC DNA]</scope>
    <source>
        <strain evidence="2">H5</strain>
    </source>
</reference>
<dbReference type="PANTHER" id="PTHR10098">
    <property type="entry name" value="RAPSYN-RELATED"/>
    <property type="match status" value="1"/>
</dbReference>
<protein>
    <submittedName>
        <fullName evidence="1">Uncharacterized protein</fullName>
    </submittedName>
</protein>
<proteinExistence type="predicted"/>